<protein>
    <submittedName>
        <fullName evidence="3">AAA family ATPase</fullName>
    </submittedName>
</protein>
<reference evidence="3 4" key="1">
    <citation type="submission" date="2023-02" db="EMBL/GenBank/DDBJ databases">
        <title>Genome sequence of Sphingomonas naphthae.</title>
        <authorList>
            <person name="Kim S."/>
            <person name="Heo J."/>
            <person name="Kwon S.-W."/>
        </authorList>
    </citation>
    <scope>NUCLEOTIDE SEQUENCE [LARGE SCALE GENOMIC DNA]</scope>
    <source>
        <strain evidence="3 4">KACC 18716</strain>
        <plasmid evidence="3 4">unnamed2</plasmid>
    </source>
</reference>
<dbReference type="PANTHER" id="PTHR11070">
    <property type="entry name" value="UVRD / RECB / PCRA DNA HELICASE FAMILY MEMBER"/>
    <property type="match status" value="1"/>
</dbReference>
<dbReference type="Proteomes" id="UP001220395">
    <property type="component" value="Plasmid unnamed2"/>
</dbReference>
<organism evidence="3 4">
    <name type="scientific">Sphingomonas naphthae</name>
    <dbReference type="NCBI Taxonomy" id="1813468"/>
    <lineage>
        <taxon>Bacteria</taxon>
        <taxon>Pseudomonadati</taxon>
        <taxon>Pseudomonadota</taxon>
        <taxon>Alphaproteobacteria</taxon>
        <taxon>Sphingomonadales</taxon>
        <taxon>Sphingomonadaceae</taxon>
        <taxon>Sphingomonas</taxon>
    </lineage>
</organism>
<dbReference type="Pfam" id="PF08378">
    <property type="entry name" value="NERD"/>
    <property type="match status" value="1"/>
</dbReference>
<feature type="domain" description="UvrD-like helicase C-terminal" evidence="2">
    <location>
        <begin position="511"/>
        <end position="555"/>
    </location>
</feature>
<proteinExistence type="predicted"/>
<keyword evidence="3" id="KW-0614">Plasmid</keyword>
<evidence type="ECO:0000259" key="1">
    <source>
        <dbReference type="Pfam" id="PF08378"/>
    </source>
</evidence>
<sequence>MAICYPPAETAESTSAAELKLLRACESKLGDDWLVFHSVAWISRASGSGASDGELDMLLCHPRHGILTIEVKGGGIGLDYRTGDWTSTDRNGRVHPIKNPFRQATKAKYGVLEKLKESPAWTRLGIARFVIGHAVFLPDVGDARRLAGPDAPAEITGDAGDLGRLDEWLTRVMAFWEGEDSRRHDQIGPGGVAVVRQIFARSVAARPLLSTRIGEEEVRRLELTRRQMAVLDLLSRHRRVVISGGAGTGKTLIAREKAERLAREGMRTLLVCYNRPLADHVREQVAGIDLLDVASFHQLCDRWVKRAHAKLGRDLMAETRRDFPGADHFDVILPMALALAVDAFGPRYDAIVVDEAQDFALEFWMPIEMLLTGGEDAPLYIFIDENQDLYRRATELPIKTPPATLDRNCRNTGHIHAAAYRYYRGDAVEAPEIEGTRVETLIAGDLAKQARAIAATVTRLVTEEGVAPHDIAVLLCAAGAKAEAEAALAANAIPRSASWGRLESYGQCVITVDTVARFKGLERAVVILWIDGCDPALQRETFYVGLSRAKSVLYLCGTQDACRTAMK</sequence>
<dbReference type="PANTHER" id="PTHR11070:SF45">
    <property type="entry name" value="DNA 3'-5' HELICASE"/>
    <property type="match status" value="1"/>
</dbReference>
<gene>
    <name evidence="3" type="ORF">PQ455_20470</name>
</gene>
<dbReference type="Pfam" id="PF13538">
    <property type="entry name" value="UvrD_C_2"/>
    <property type="match status" value="1"/>
</dbReference>
<dbReference type="SUPFAM" id="SSF52540">
    <property type="entry name" value="P-loop containing nucleoside triphosphate hydrolases"/>
    <property type="match status" value="1"/>
</dbReference>
<dbReference type="InterPro" id="IPR027785">
    <property type="entry name" value="UvrD-like_helicase_C"/>
</dbReference>
<dbReference type="InterPro" id="IPR027417">
    <property type="entry name" value="P-loop_NTPase"/>
</dbReference>
<geneLocation type="plasmid" evidence="3 4">
    <name>unnamed2</name>
</geneLocation>
<keyword evidence="4" id="KW-1185">Reference proteome</keyword>
<dbReference type="EMBL" id="CP117413">
    <property type="protein sequence ID" value="WCT75757.1"/>
    <property type="molecule type" value="Genomic_DNA"/>
</dbReference>
<feature type="domain" description="NERD" evidence="1">
    <location>
        <begin position="15"/>
        <end position="118"/>
    </location>
</feature>
<evidence type="ECO:0000313" key="3">
    <source>
        <dbReference type="EMBL" id="WCT75757.1"/>
    </source>
</evidence>
<dbReference type="InterPro" id="IPR011528">
    <property type="entry name" value="NERD"/>
</dbReference>
<dbReference type="InterPro" id="IPR000212">
    <property type="entry name" value="DNA_helicase_UvrD/REP"/>
</dbReference>
<evidence type="ECO:0000313" key="4">
    <source>
        <dbReference type="Proteomes" id="UP001220395"/>
    </source>
</evidence>
<name>A0ABY7TRA1_9SPHN</name>
<evidence type="ECO:0000259" key="2">
    <source>
        <dbReference type="Pfam" id="PF13538"/>
    </source>
</evidence>
<dbReference type="Pfam" id="PF13245">
    <property type="entry name" value="AAA_19"/>
    <property type="match status" value="1"/>
</dbReference>
<dbReference type="Gene3D" id="3.40.50.300">
    <property type="entry name" value="P-loop containing nucleotide triphosphate hydrolases"/>
    <property type="match status" value="2"/>
</dbReference>
<accession>A0ABY7TRA1</accession>
<dbReference type="RefSeq" id="WP_273691980.1">
    <property type="nucleotide sequence ID" value="NZ_CP117413.1"/>
</dbReference>